<dbReference type="EMBL" id="CALNXJ010000036">
    <property type="protein sequence ID" value="CAH3141945.1"/>
    <property type="molecule type" value="Genomic_DNA"/>
</dbReference>
<evidence type="ECO:0000313" key="1">
    <source>
        <dbReference type="EMBL" id="CAH3141945.1"/>
    </source>
</evidence>
<comment type="caution">
    <text evidence="1">The sequence shown here is derived from an EMBL/GenBank/DDBJ whole genome shotgun (WGS) entry which is preliminary data.</text>
</comment>
<protein>
    <submittedName>
        <fullName evidence="1">Uncharacterized protein</fullName>
    </submittedName>
</protein>
<dbReference type="AlphaFoldDB" id="A0AAU9XB08"/>
<reference evidence="1 2" key="1">
    <citation type="submission" date="2022-05" db="EMBL/GenBank/DDBJ databases">
        <authorList>
            <consortium name="Genoscope - CEA"/>
            <person name="William W."/>
        </authorList>
    </citation>
    <scope>NUCLEOTIDE SEQUENCE [LARGE SCALE GENOMIC DNA]</scope>
</reference>
<dbReference type="Proteomes" id="UP001159428">
    <property type="component" value="Unassembled WGS sequence"/>
</dbReference>
<organism evidence="1 2">
    <name type="scientific">Pocillopora meandrina</name>
    <dbReference type="NCBI Taxonomy" id="46732"/>
    <lineage>
        <taxon>Eukaryota</taxon>
        <taxon>Metazoa</taxon>
        <taxon>Cnidaria</taxon>
        <taxon>Anthozoa</taxon>
        <taxon>Hexacorallia</taxon>
        <taxon>Scleractinia</taxon>
        <taxon>Astrocoeniina</taxon>
        <taxon>Pocilloporidae</taxon>
        <taxon>Pocillopora</taxon>
    </lineage>
</organism>
<proteinExistence type="predicted"/>
<name>A0AAU9XB08_9CNID</name>
<sequence length="109" mass="12529">INLLSPISDQHRISPYNINTISSILVMRIKKNINLGIIGELYIFLGKVRETRQISKPVAVATMVNVSSTTHSWIPGNTITLNMKLETKDKRQISILERKQNWIDPQFRE</sequence>
<keyword evidence="2" id="KW-1185">Reference proteome</keyword>
<accession>A0AAU9XB08</accession>
<feature type="non-terminal residue" evidence="1">
    <location>
        <position position="1"/>
    </location>
</feature>
<gene>
    <name evidence="1" type="ORF">PMEA_00020100</name>
</gene>
<feature type="non-terminal residue" evidence="1">
    <location>
        <position position="109"/>
    </location>
</feature>
<evidence type="ECO:0000313" key="2">
    <source>
        <dbReference type="Proteomes" id="UP001159428"/>
    </source>
</evidence>